<reference evidence="1 2" key="1">
    <citation type="submission" date="2021-08" db="EMBL/GenBank/DDBJ databases">
        <title>Draft Genome Sequence of Phanerochaete sordida strain YK-624.</title>
        <authorList>
            <person name="Mori T."/>
            <person name="Dohra H."/>
            <person name="Suzuki T."/>
            <person name="Kawagishi H."/>
            <person name="Hirai H."/>
        </authorList>
    </citation>
    <scope>NUCLEOTIDE SEQUENCE [LARGE SCALE GENOMIC DNA]</scope>
    <source>
        <strain evidence="1 2">YK-624</strain>
    </source>
</reference>
<evidence type="ECO:0000313" key="1">
    <source>
        <dbReference type="EMBL" id="GJF00537.1"/>
    </source>
</evidence>
<dbReference type="AlphaFoldDB" id="A0A9P3GSP8"/>
<accession>A0A9P3GSP8</accession>
<comment type="caution">
    <text evidence="1">The sequence shown here is derived from an EMBL/GenBank/DDBJ whole genome shotgun (WGS) entry which is preliminary data.</text>
</comment>
<name>A0A9P3GSP8_9APHY</name>
<gene>
    <name evidence="1" type="ORF">PsYK624_168300</name>
</gene>
<proteinExistence type="predicted"/>
<dbReference type="EMBL" id="BPQB01000162">
    <property type="protein sequence ID" value="GJF00537.1"/>
    <property type="molecule type" value="Genomic_DNA"/>
</dbReference>
<protein>
    <submittedName>
        <fullName evidence="1">Uncharacterized protein</fullName>
    </submittedName>
</protein>
<organism evidence="1 2">
    <name type="scientific">Phanerochaete sordida</name>
    <dbReference type="NCBI Taxonomy" id="48140"/>
    <lineage>
        <taxon>Eukaryota</taxon>
        <taxon>Fungi</taxon>
        <taxon>Dikarya</taxon>
        <taxon>Basidiomycota</taxon>
        <taxon>Agaricomycotina</taxon>
        <taxon>Agaricomycetes</taxon>
        <taxon>Polyporales</taxon>
        <taxon>Phanerochaetaceae</taxon>
        <taxon>Phanerochaete</taxon>
    </lineage>
</organism>
<keyword evidence="2" id="KW-1185">Reference proteome</keyword>
<dbReference type="Proteomes" id="UP000703269">
    <property type="component" value="Unassembled WGS sequence"/>
</dbReference>
<evidence type="ECO:0000313" key="2">
    <source>
        <dbReference type="Proteomes" id="UP000703269"/>
    </source>
</evidence>
<sequence length="147" mass="16896">MVVQVVVTTSSGRTPAGFSLWSLDGENNPQFHVIPFLQYVQVIYCDSDIIIDNRCREDIDLDMQTFAQAFRERMQIKDSDVFLFALWMDVTIANRLVFESYITLEMVDVVVPCSLQWTAVEESKSKPKPTGKTQVVTKCQEYLRIDC</sequence>